<feature type="transmembrane region" description="Helical" evidence="10">
    <location>
        <begin position="75"/>
        <end position="95"/>
    </location>
</feature>
<dbReference type="InterPro" id="IPR000276">
    <property type="entry name" value="GPCR_Rhodpsn"/>
</dbReference>
<dbReference type="CDD" id="cd00637">
    <property type="entry name" value="7tm_classA_rhodopsin-like"/>
    <property type="match status" value="1"/>
</dbReference>
<feature type="domain" description="G-protein coupled receptors family 1 profile" evidence="11">
    <location>
        <begin position="54"/>
        <end position="352"/>
    </location>
</feature>
<sequence>MFTFSNFSNISQGVTVNQTAHYDLESDDVPCMPSLLKHLFTPIGAVAKLFAACLNLSIVFTFFKVRRLITPFTIHVVNLILIDLGSVLTLGPMLIYREYDSTFLHYTPFCALYQYFTWIVTALIVLQHTIICVDRWLALYAPIVYREKKIYHGVAATIFVIGYFHAWFLPMFVNDVSWDAAESFESGRWLRRLCDAPRPRPYLFVAITMIFWIPEFFVYCSYPLILHLIRRRRKKLTVQGGTITRSRFSTSAATAVDFSRTNGSTAGPTSRFEPSSQPHDGGRKGRSRRREEEESTNTLVLVMLGIQMSLWLPITVLIVLKGVRPEPACTTDLFGFAYVLGVTILLADPFVYLAFLPDLKREVYKLFPIMDVNRWVCRKQKVDIDRRDY</sequence>
<dbReference type="OrthoDB" id="5967898at2759"/>
<dbReference type="GO" id="GO:0004930">
    <property type="term" value="F:G protein-coupled receptor activity"/>
    <property type="evidence" value="ECO:0007669"/>
    <property type="project" value="UniProtKB-KW"/>
</dbReference>
<feature type="transmembrane region" description="Helical" evidence="10">
    <location>
        <begin position="115"/>
        <end position="138"/>
    </location>
</feature>
<evidence type="ECO:0000313" key="12">
    <source>
        <dbReference type="EMBL" id="GAU94749.1"/>
    </source>
</evidence>
<dbReference type="EMBL" id="BDGG01000003">
    <property type="protein sequence ID" value="GAU94749.1"/>
    <property type="molecule type" value="Genomic_DNA"/>
</dbReference>
<dbReference type="SUPFAM" id="SSF81321">
    <property type="entry name" value="Family A G protein-coupled receptor-like"/>
    <property type="match status" value="1"/>
</dbReference>
<dbReference type="GO" id="GO:0005886">
    <property type="term" value="C:plasma membrane"/>
    <property type="evidence" value="ECO:0007669"/>
    <property type="project" value="UniProtKB-SubCell"/>
</dbReference>
<feature type="transmembrane region" description="Helical" evidence="10">
    <location>
        <begin position="39"/>
        <end position="63"/>
    </location>
</feature>
<keyword evidence="8" id="KW-0807">Transducer</keyword>
<proteinExistence type="predicted"/>
<evidence type="ECO:0000256" key="6">
    <source>
        <dbReference type="ARBA" id="ARBA00023136"/>
    </source>
</evidence>
<keyword evidence="4 10" id="KW-1133">Transmembrane helix</keyword>
<keyword evidence="5" id="KW-0297">G-protein coupled receptor</keyword>
<evidence type="ECO:0000256" key="7">
    <source>
        <dbReference type="ARBA" id="ARBA00023170"/>
    </source>
</evidence>
<dbReference type="Gene3D" id="1.20.1070.10">
    <property type="entry name" value="Rhodopsin 7-helix transmembrane proteins"/>
    <property type="match status" value="1"/>
</dbReference>
<dbReference type="Proteomes" id="UP000186922">
    <property type="component" value="Unassembled WGS sequence"/>
</dbReference>
<name>A0A1D1UYP9_RAMVA</name>
<evidence type="ECO:0000256" key="2">
    <source>
        <dbReference type="ARBA" id="ARBA00022475"/>
    </source>
</evidence>
<dbReference type="PANTHER" id="PTHR24248">
    <property type="entry name" value="ADRENERGIC RECEPTOR-RELATED G-PROTEIN COUPLED RECEPTOR"/>
    <property type="match status" value="1"/>
</dbReference>
<evidence type="ECO:0000256" key="9">
    <source>
        <dbReference type="SAM" id="MobiDB-lite"/>
    </source>
</evidence>
<keyword evidence="6 10" id="KW-0472">Membrane</keyword>
<evidence type="ECO:0000256" key="1">
    <source>
        <dbReference type="ARBA" id="ARBA00004651"/>
    </source>
</evidence>
<feature type="transmembrane region" description="Helical" evidence="10">
    <location>
        <begin position="298"/>
        <end position="321"/>
    </location>
</feature>
<evidence type="ECO:0000256" key="4">
    <source>
        <dbReference type="ARBA" id="ARBA00022989"/>
    </source>
</evidence>
<feature type="transmembrane region" description="Helical" evidence="10">
    <location>
        <begin position="333"/>
        <end position="355"/>
    </location>
</feature>
<gene>
    <name evidence="12" type="primary">RvY_06471-1</name>
    <name evidence="12" type="synonym">RvY_06471.1</name>
    <name evidence="12" type="ORF">RvY_06471</name>
</gene>
<protein>
    <recommendedName>
        <fullName evidence="11">G-protein coupled receptors family 1 profile domain-containing protein</fullName>
    </recommendedName>
</protein>
<keyword evidence="7" id="KW-0675">Receptor</keyword>
<reference evidence="12 13" key="1">
    <citation type="journal article" date="2016" name="Nat. Commun.">
        <title>Extremotolerant tardigrade genome and improved radiotolerance of human cultured cells by tardigrade-unique protein.</title>
        <authorList>
            <person name="Hashimoto T."/>
            <person name="Horikawa D.D."/>
            <person name="Saito Y."/>
            <person name="Kuwahara H."/>
            <person name="Kozuka-Hata H."/>
            <person name="Shin-I T."/>
            <person name="Minakuchi Y."/>
            <person name="Ohishi K."/>
            <person name="Motoyama A."/>
            <person name="Aizu T."/>
            <person name="Enomoto A."/>
            <person name="Kondo K."/>
            <person name="Tanaka S."/>
            <person name="Hara Y."/>
            <person name="Koshikawa S."/>
            <person name="Sagara H."/>
            <person name="Miura T."/>
            <person name="Yokobori S."/>
            <person name="Miyagawa K."/>
            <person name="Suzuki Y."/>
            <person name="Kubo T."/>
            <person name="Oyama M."/>
            <person name="Kohara Y."/>
            <person name="Fujiyama A."/>
            <person name="Arakawa K."/>
            <person name="Katayama T."/>
            <person name="Toyoda A."/>
            <person name="Kunieda T."/>
        </authorList>
    </citation>
    <scope>NUCLEOTIDE SEQUENCE [LARGE SCALE GENOMIC DNA]</scope>
    <source>
        <strain evidence="12 13">YOKOZUNA-1</strain>
    </source>
</reference>
<dbReference type="PRINTS" id="PR00237">
    <property type="entry name" value="GPCRRHODOPSN"/>
</dbReference>
<dbReference type="Pfam" id="PF00001">
    <property type="entry name" value="7tm_1"/>
    <property type="match status" value="1"/>
</dbReference>
<dbReference type="PROSITE" id="PS50262">
    <property type="entry name" value="G_PROTEIN_RECEP_F1_2"/>
    <property type="match status" value="1"/>
</dbReference>
<keyword evidence="13" id="KW-1185">Reference proteome</keyword>
<evidence type="ECO:0000256" key="3">
    <source>
        <dbReference type="ARBA" id="ARBA00022692"/>
    </source>
</evidence>
<dbReference type="InterPro" id="IPR017452">
    <property type="entry name" value="GPCR_Rhodpsn_7TM"/>
</dbReference>
<organism evidence="12 13">
    <name type="scientific">Ramazzottius varieornatus</name>
    <name type="common">Water bear</name>
    <name type="synonym">Tardigrade</name>
    <dbReference type="NCBI Taxonomy" id="947166"/>
    <lineage>
        <taxon>Eukaryota</taxon>
        <taxon>Metazoa</taxon>
        <taxon>Ecdysozoa</taxon>
        <taxon>Tardigrada</taxon>
        <taxon>Eutardigrada</taxon>
        <taxon>Parachela</taxon>
        <taxon>Hypsibioidea</taxon>
        <taxon>Ramazzottiidae</taxon>
        <taxon>Ramazzottius</taxon>
    </lineage>
</organism>
<comment type="caution">
    <text evidence="12">The sequence shown here is derived from an EMBL/GenBank/DDBJ whole genome shotgun (WGS) entry which is preliminary data.</text>
</comment>
<evidence type="ECO:0000256" key="8">
    <source>
        <dbReference type="ARBA" id="ARBA00023224"/>
    </source>
</evidence>
<keyword evidence="2" id="KW-1003">Cell membrane</keyword>
<dbReference type="AlphaFoldDB" id="A0A1D1UYP9"/>
<feature type="transmembrane region" description="Helical" evidence="10">
    <location>
        <begin position="202"/>
        <end position="225"/>
    </location>
</feature>
<evidence type="ECO:0000313" key="13">
    <source>
        <dbReference type="Proteomes" id="UP000186922"/>
    </source>
</evidence>
<feature type="transmembrane region" description="Helical" evidence="10">
    <location>
        <begin position="150"/>
        <end position="169"/>
    </location>
</feature>
<keyword evidence="3 10" id="KW-0812">Transmembrane</keyword>
<accession>A0A1D1UYP9</accession>
<dbReference type="STRING" id="947166.A0A1D1UYP9"/>
<evidence type="ECO:0000256" key="5">
    <source>
        <dbReference type="ARBA" id="ARBA00023040"/>
    </source>
</evidence>
<comment type="subcellular location">
    <subcellularLocation>
        <location evidence="1">Cell membrane</location>
        <topology evidence="1">Multi-pass membrane protein</topology>
    </subcellularLocation>
</comment>
<evidence type="ECO:0000259" key="11">
    <source>
        <dbReference type="PROSITE" id="PS50262"/>
    </source>
</evidence>
<evidence type="ECO:0000256" key="10">
    <source>
        <dbReference type="SAM" id="Phobius"/>
    </source>
</evidence>
<feature type="region of interest" description="Disordered" evidence="9">
    <location>
        <begin position="259"/>
        <end position="292"/>
    </location>
</feature>
<feature type="compositionally biased region" description="Polar residues" evidence="9">
    <location>
        <begin position="259"/>
        <end position="278"/>
    </location>
</feature>